<feature type="transmembrane region" description="Helical" evidence="1">
    <location>
        <begin position="12"/>
        <end position="28"/>
    </location>
</feature>
<proteinExistence type="predicted"/>
<dbReference type="OrthoDB" id="204947at2157"/>
<dbReference type="EMBL" id="AOME01000077">
    <property type="protein sequence ID" value="EMA49466.1"/>
    <property type="molecule type" value="Genomic_DNA"/>
</dbReference>
<dbReference type="InterPro" id="IPR055997">
    <property type="entry name" value="DUF7575"/>
</dbReference>
<feature type="transmembrane region" description="Helical" evidence="1">
    <location>
        <begin position="74"/>
        <end position="92"/>
    </location>
</feature>
<keyword evidence="4" id="KW-1185">Reference proteome</keyword>
<organism evidence="3 4">
    <name type="scientific">Halococcus salifodinae DSM 8989</name>
    <dbReference type="NCBI Taxonomy" id="1227456"/>
    <lineage>
        <taxon>Archaea</taxon>
        <taxon>Methanobacteriati</taxon>
        <taxon>Methanobacteriota</taxon>
        <taxon>Stenosarchaea group</taxon>
        <taxon>Halobacteria</taxon>
        <taxon>Halobacteriales</taxon>
        <taxon>Halococcaceae</taxon>
        <taxon>Halococcus</taxon>
    </lineage>
</organism>
<accession>M0MV38</accession>
<evidence type="ECO:0000259" key="2">
    <source>
        <dbReference type="Pfam" id="PF24460"/>
    </source>
</evidence>
<evidence type="ECO:0000313" key="3">
    <source>
        <dbReference type="EMBL" id="EMA49466.1"/>
    </source>
</evidence>
<feature type="domain" description="DUF7575" evidence="2">
    <location>
        <begin position="114"/>
        <end position="140"/>
    </location>
</feature>
<comment type="caution">
    <text evidence="3">The sequence shown here is derived from an EMBL/GenBank/DDBJ whole genome shotgun (WGS) entry which is preliminary data.</text>
</comment>
<gene>
    <name evidence="3" type="ORF">C450_17247</name>
</gene>
<keyword evidence="1" id="KW-1133">Transmembrane helix</keyword>
<dbReference type="Pfam" id="PF24460">
    <property type="entry name" value="DUF7575"/>
    <property type="match status" value="1"/>
</dbReference>
<evidence type="ECO:0000256" key="1">
    <source>
        <dbReference type="SAM" id="Phobius"/>
    </source>
</evidence>
<feature type="transmembrane region" description="Helical" evidence="1">
    <location>
        <begin position="35"/>
        <end position="54"/>
    </location>
</feature>
<name>M0MV38_9EURY</name>
<reference evidence="3 4" key="1">
    <citation type="journal article" date="2014" name="PLoS Genet.">
        <title>Phylogenetically driven sequencing of extremely halophilic archaea reveals strategies for static and dynamic osmo-response.</title>
        <authorList>
            <person name="Becker E.A."/>
            <person name="Seitzer P.M."/>
            <person name="Tritt A."/>
            <person name="Larsen D."/>
            <person name="Krusor M."/>
            <person name="Yao A.I."/>
            <person name="Wu D."/>
            <person name="Madern D."/>
            <person name="Eisen J.A."/>
            <person name="Darling A.E."/>
            <person name="Facciotti M.T."/>
        </authorList>
    </citation>
    <scope>NUCLEOTIDE SEQUENCE [LARGE SCALE GENOMIC DNA]</scope>
    <source>
        <strain evidence="3 4">DSM 8989</strain>
    </source>
</reference>
<protein>
    <recommendedName>
        <fullName evidence="2">DUF7575 domain-containing protein</fullName>
    </recommendedName>
</protein>
<keyword evidence="1" id="KW-0812">Transmembrane</keyword>
<dbReference type="AlphaFoldDB" id="M0MV38"/>
<keyword evidence="1" id="KW-0472">Membrane</keyword>
<dbReference type="Proteomes" id="UP000011625">
    <property type="component" value="Unassembled WGS sequence"/>
</dbReference>
<dbReference type="RefSeq" id="WP_005045483.1">
    <property type="nucleotide sequence ID" value="NZ_AOME01000077.1"/>
</dbReference>
<sequence>MGRQRSEKRTWLAVALALLYPGAGHLYLRKGFRALLWFGLVFATTALSVPNSAIPESGEISVEAILAASRALPTAASVAILVLSVLSTIDAYRLARRRNRRAASAVTAEEDDTSERQCPHCGREADSEFDFCQWCGEPLDADGS</sequence>
<dbReference type="PATRIC" id="fig|1227456.3.peg.3507"/>
<evidence type="ECO:0000313" key="4">
    <source>
        <dbReference type="Proteomes" id="UP000011625"/>
    </source>
</evidence>
<dbReference type="STRING" id="1227456.C450_17247"/>